<evidence type="ECO:0000313" key="4">
    <source>
        <dbReference type="Proteomes" id="UP000588068"/>
    </source>
</evidence>
<reference evidence="3 4" key="1">
    <citation type="submission" date="2020-08" db="EMBL/GenBank/DDBJ databases">
        <title>Genomic Encyclopedia of Type Strains, Phase IV (KMG-IV): sequencing the most valuable type-strain genomes for metagenomic binning, comparative biology and taxonomic classification.</title>
        <authorList>
            <person name="Goeker M."/>
        </authorList>
    </citation>
    <scope>NUCLEOTIDE SEQUENCE [LARGE SCALE GENOMIC DNA]</scope>
    <source>
        <strain evidence="3 4">DSM 26723</strain>
    </source>
</reference>
<name>A0A841HS74_9GAMM</name>
<dbReference type="Proteomes" id="UP000588068">
    <property type="component" value="Unassembled WGS sequence"/>
</dbReference>
<evidence type="ECO:0000313" key="3">
    <source>
        <dbReference type="EMBL" id="MBB6096231.1"/>
    </source>
</evidence>
<keyword evidence="1" id="KW-0732">Signal</keyword>
<organism evidence="3 4">
    <name type="scientific">Povalibacter uvarum</name>
    <dbReference type="NCBI Taxonomy" id="732238"/>
    <lineage>
        <taxon>Bacteria</taxon>
        <taxon>Pseudomonadati</taxon>
        <taxon>Pseudomonadota</taxon>
        <taxon>Gammaproteobacteria</taxon>
        <taxon>Steroidobacterales</taxon>
        <taxon>Steroidobacteraceae</taxon>
        <taxon>Povalibacter</taxon>
    </lineage>
</organism>
<dbReference type="InterPro" id="IPR013424">
    <property type="entry name" value="Ice-binding_C"/>
</dbReference>
<proteinExistence type="predicted"/>
<protein>
    <recommendedName>
        <fullName evidence="2">Ice-binding protein C-terminal domain-containing protein</fullName>
    </recommendedName>
</protein>
<dbReference type="Pfam" id="PF07589">
    <property type="entry name" value="PEP-CTERM"/>
    <property type="match status" value="1"/>
</dbReference>
<feature type="signal peptide" evidence="1">
    <location>
        <begin position="1"/>
        <end position="20"/>
    </location>
</feature>
<accession>A0A841HS74</accession>
<dbReference type="EMBL" id="JACHHZ010000007">
    <property type="protein sequence ID" value="MBB6096231.1"/>
    <property type="molecule type" value="Genomic_DNA"/>
</dbReference>
<sequence length="262" mass="28052">MSVRRVVALSLLVNPLAVLAVPITFEFGGTITANNPNVLTRHLGYDEFPSAVVGEAFKGEITFDSQNYVADPCCFGTSVAYEYADAGKTGMVMNVTFGGFTLQTDASLPPSLFLDDSHSEIRVLNDGEVAGQVYDHLSFMTQTVLPSGNWSGAYSTIDGEIVESSAAFIAIDLDSRSGGNASVLGSTDLPTVPPDLEGFGLRQFSILGGFPNVFIRGEIEYLRLATPTRVPEPGPLMLVAAASIGLLFRRRKLRKPRSVTHA</sequence>
<gene>
    <name evidence="3" type="ORF">HNQ60_005153</name>
</gene>
<evidence type="ECO:0000256" key="1">
    <source>
        <dbReference type="SAM" id="SignalP"/>
    </source>
</evidence>
<dbReference type="NCBIfam" id="TIGR02595">
    <property type="entry name" value="PEP_CTERM"/>
    <property type="match status" value="1"/>
</dbReference>
<comment type="caution">
    <text evidence="3">The sequence shown here is derived from an EMBL/GenBank/DDBJ whole genome shotgun (WGS) entry which is preliminary data.</text>
</comment>
<dbReference type="AlphaFoldDB" id="A0A841HS74"/>
<feature type="domain" description="Ice-binding protein C-terminal" evidence="2">
    <location>
        <begin position="230"/>
        <end position="251"/>
    </location>
</feature>
<feature type="chain" id="PRO_5032511779" description="Ice-binding protein C-terminal domain-containing protein" evidence="1">
    <location>
        <begin position="21"/>
        <end position="262"/>
    </location>
</feature>
<evidence type="ECO:0000259" key="2">
    <source>
        <dbReference type="Pfam" id="PF07589"/>
    </source>
</evidence>
<dbReference type="RefSeq" id="WP_184335624.1">
    <property type="nucleotide sequence ID" value="NZ_JACHHZ010000007.1"/>
</dbReference>
<keyword evidence="4" id="KW-1185">Reference proteome</keyword>